<reference evidence="1 2" key="1">
    <citation type="journal article" date="2014" name="PLoS ONE">
        <title>Rumen cellulosomics: divergent fiber-degrading strategies revealed by comparative genome-wide analysis of six ruminococcal strains.</title>
        <authorList>
            <person name="Dassa B."/>
            <person name="Borovok I."/>
            <person name="Ruimy-Israeli V."/>
            <person name="Lamed R."/>
            <person name="Flint H.J."/>
            <person name="Duncan S.H."/>
            <person name="Henrissat B."/>
            <person name="Coutinho P."/>
            <person name="Morrison M."/>
            <person name="Mosoni P."/>
            <person name="Yeoman C.J."/>
            <person name="White B.A."/>
            <person name="Bayer E.A."/>
        </authorList>
    </citation>
    <scope>NUCLEOTIDE SEQUENCE [LARGE SCALE GENOMIC DNA]</scope>
    <source>
        <strain evidence="1 2">007c</strain>
    </source>
</reference>
<comment type="caution">
    <text evidence="1">The sequence shown here is derived from an EMBL/GenBank/DDBJ whole genome shotgun (WGS) entry which is preliminary data.</text>
</comment>
<dbReference type="Proteomes" id="UP000019365">
    <property type="component" value="Unassembled WGS sequence"/>
</dbReference>
<accession>W7UG85</accession>
<name>W7UG85_RUMFL</name>
<evidence type="ECO:0000313" key="2">
    <source>
        <dbReference type="Proteomes" id="UP000019365"/>
    </source>
</evidence>
<dbReference type="AlphaFoldDB" id="W7UG85"/>
<evidence type="ECO:0000313" key="1">
    <source>
        <dbReference type="EMBL" id="EWM54156.1"/>
    </source>
</evidence>
<organism evidence="1 2">
    <name type="scientific">Ruminococcus flavefaciens 007c</name>
    <dbReference type="NCBI Taxonomy" id="1341157"/>
    <lineage>
        <taxon>Bacteria</taxon>
        <taxon>Bacillati</taxon>
        <taxon>Bacillota</taxon>
        <taxon>Clostridia</taxon>
        <taxon>Eubacteriales</taxon>
        <taxon>Oscillospiraceae</taxon>
        <taxon>Ruminococcus</taxon>
    </lineage>
</organism>
<protein>
    <submittedName>
        <fullName evidence="1">Uncharacterized protein</fullName>
    </submittedName>
</protein>
<gene>
    <name evidence="1" type="ORF">RF007C_02450</name>
</gene>
<sequence length="36" mass="4241">MTQAEFAAWTDYSLELRSKAENGEIEFEVYVENIKK</sequence>
<dbReference type="EMBL" id="ATAX01000017">
    <property type="protein sequence ID" value="EWM54156.1"/>
    <property type="molecule type" value="Genomic_DNA"/>
</dbReference>
<keyword evidence="2" id="KW-1185">Reference proteome</keyword>
<dbReference type="PATRIC" id="fig|1341157.4.peg.1129"/>
<proteinExistence type="predicted"/>